<accession>A0A919K791</accession>
<reference evidence="2" key="1">
    <citation type="submission" date="2021-01" db="EMBL/GenBank/DDBJ databases">
        <title>Whole genome shotgun sequence of Actinoplanes rishiriensis NBRC 108556.</title>
        <authorList>
            <person name="Komaki H."/>
            <person name="Tamura T."/>
        </authorList>
    </citation>
    <scope>NUCLEOTIDE SEQUENCE</scope>
    <source>
        <strain evidence="2">NBRC 108556</strain>
    </source>
</reference>
<keyword evidence="3" id="KW-1185">Reference proteome</keyword>
<dbReference type="Proteomes" id="UP000636960">
    <property type="component" value="Unassembled WGS sequence"/>
</dbReference>
<gene>
    <name evidence="2" type="ORF">Ari01nite_97200</name>
</gene>
<dbReference type="SUPFAM" id="SSF47336">
    <property type="entry name" value="ACP-like"/>
    <property type="match status" value="1"/>
</dbReference>
<dbReference type="RefSeq" id="WP_203791366.1">
    <property type="nucleotide sequence ID" value="NZ_BOMV01000127.1"/>
</dbReference>
<dbReference type="InterPro" id="IPR036736">
    <property type="entry name" value="ACP-like_sf"/>
</dbReference>
<dbReference type="Pfam" id="PF00550">
    <property type="entry name" value="PP-binding"/>
    <property type="match status" value="1"/>
</dbReference>
<evidence type="ECO:0000313" key="3">
    <source>
        <dbReference type="Proteomes" id="UP000636960"/>
    </source>
</evidence>
<feature type="domain" description="Carrier" evidence="1">
    <location>
        <begin position="12"/>
        <end position="87"/>
    </location>
</feature>
<organism evidence="2 3">
    <name type="scientific">Paractinoplanes rishiriensis</name>
    <dbReference type="NCBI Taxonomy" id="1050105"/>
    <lineage>
        <taxon>Bacteria</taxon>
        <taxon>Bacillati</taxon>
        <taxon>Actinomycetota</taxon>
        <taxon>Actinomycetes</taxon>
        <taxon>Micromonosporales</taxon>
        <taxon>Micromonosporaceae</taxon>
        <taxon>Paractinoplanes</taxon>
    </lineage>
</organism>
<comment type="caution">
    <text evidence="2">The sequence shown here is derived from an EMBL/GenBank/DDBJ whole genome shotgun (WGS) entry which is preliminary data.</text>
</comment>
<dbReference type="EMBL" id="BOMV01000127">
    <property type="protein sequence ID" value="GIF02256.1"/>
    <property type="molecule type" value="Genomic_DNA"/>
</dbReference>
<proteinExistence type="predicted"/>
<sequence length="89" mass="9883">MSNLDTPTTLDDTQKQTIREIVSEILEIEPEEMTETSLFKEDHEADSLLAIEILAALERTLKVTIDQAELPRMVNLEAVYAVVAEAPAA</sequence>
<dbReference type="PROSITE" id="PS50075">
    <property type="entry name" value="CARRIER"/>
    <property type="match status" value="1"/>
</dbReference>
<dbReference type="AlphaFoldDB" id="A0A919K791"/>
<protein>
    <recommendedName>
        <fullName evidence="1">Carrier domain-containing protein</fullName>
    </recommendedName>
</protein>
<evidence type="ECO:0000259" key="1">
    <source>
        <dbReference type="PROSITE" id="PS50075"/>
    </source>
</evidence>
<evidence type="ECO:0000313" key="2">
    <source>
        <dbReference type="EMBL" id="GIF02256.1"/>
    </source>
</evidence>
<dbReference type="Gene3D" id="1.10.1200.10">
    <property type="entry name" value="ACP-like"/>
    <property type="match status" value="1"/>
</dbReference>
<name>A0A919K791_9ACTN</name>
<dbReference type="InterPro" id="IPR009081">
    <property type="entry name" value="PP-bd_ACP"/>
</dbReference>